<proteinExistence type="predicted"/>
<name>A0ABS7SBG0_9MICO</name>
<feature type="region of interest" description="Disordered" evidence="1">
    <location>
        <begin position="1"/>
        <end position="24"/>
    </location>
</feature>
<keyword evidence="3" id="KW-1185">Reference proteome</keyword>
<dbReference type="Proteomes" id="UP000826651">
    <property type="component" value="Unassembled WGS sequence"/>
</dbReference>
<protein>
    <submittedName>
        <fullName evidence="2">Uncharacterized protein</fullName>
    </submittedName>
</protein>
<organism evidence="2 3">
    <name type="scientific">Occultella gossypii</name>
    <dbReference type="NCBI Taxonomy" id="2800820"/>
    <lineage>
        <taxon>Bacteria</taxon>
        <taxon>Bacillati</taxon>
        <taxon>Actinomycetota</taxon>
        <taxon>Actinomycetes</taxon>
        <taxon>Micrococcales</taxon>
        <taxon>Ruaniaceae</taxon>
        <taxon>Occultella</taxon>
    </lineage>
</organism>
<evidence type="ECO:0000313" key="2">
    <source>
        <dbReference type="EMBL" id="MBZ2197699.1"/>
    </source>
</evidence>
<dbReference type="EMBL" id="JAGSHT010000015">
    <property type="protein sequence ID" value="MBZ2197699.1"/>
    <property type="molecule type" value="Genomic_DNA"/>
</dbReference>
<sequence>MGVNSWFDGPNGATRDESLDDDVHHRGTQAIGALQIRSFGRSQVVLHL</sequence>
<accession>A0ABS7SBG0</accession>
<feature type="compositionally biased region" description="Basic and acidic residues" evidence="1">
    <location>
        <begin position="14"/>
        <end position="24"/>
    </location>
</feature>
<comment type="caution">
    <text evidence="2">The sequence shown here is derived from an EMBL/GenBank/DDBJ whole genome shotgun (WGS) entry which is preliminary data.</text>
</comment>
<evidence type="ECO:0000313" key="3">
    <source>
        <dbReference type="Proteomes" id="UP000826651"/>
    </source>
</evidence>
<gene>
    <name evidence="2" type="ORF">KCQ71_16175</name>
</gene>
<evidence type="ECO:0000256" key="1">
    <source>
        <dbReference type="SAM" id="MobiDB-lite"/>
    </source>
</evidence>
<reference evidence="2 3" key="1">
    <citation type="submission" date="2021-04" db="EMBL/GenBank/DDBJ databases">
        <title>Ruania sp. nov., isolated from sandy soil of mangrove forest.</title>
        <authorList>
            <person name="Ge X."/>
            <person name="Huang R."/>
            <person name="Liu W."/>
        </authorList>
    </citation>
    <scope>NUCLEOTIDE SEQUENCE [LARGE SCALE GENOMIC DNA]</scope>
    <source>
        <strain evidence="2 3">N2-46</strain>
    </source>
</reference>